<evidence type="ECO:0000256" key="2">
    <source>
        <dbReference type="ARBA" id="ARBA00023125"/>
    </source>
</evidence>
<dbReference type="PROSITE" id="PS50995">
    <property type="entry name" value="HTH_MARR_2"/>
    <property type="match status" value="1"/>
</dbReference>
<dbReference type="EMBL" id="JBHSBC010000032">
    <property type="protein sequence ID" value="MFC3984296.1"/>
    <property type="molecule type" value="Genomic_DNA"/>
</dbReference>
<dbReference type="Pfam" id="PF01047">
    <property type="entry name" value="MarR"/>
    <property type="match status" value="1"/>
</dbReference>
<dbReference type="PROSITE" id="PS01117">
    <property type="entry name" value="HTH_MARR_1"/>
    <property type="match status" value="1"/>
</dbReference>
<proteinExistence type="predicted"/>
<dbReference type="Proteomes" id="UP001595698">
    <property type="component" value="Unassembled WGS sequence"/>
</dbReference>
<dbReference type="InterPro" id="IPR036390">
    <property type="entry name" value="WH_DNA-bd_sf"/>
</dbReference>
<dbReference type="InterPro" id="IPR023187">
    <property type="entry name" value="Tscrpt_reg_MarR-type_CS"/>
</dbReference>
<comment type="caution">
    <text evidence="5">The sequence shown here is derived from an EMBL/GenBank/DDBJ whole genome shotgun (WGS) entry which is preliminary data.</text>
</comment>
<keyword evidence="2" id="KW-0238">DNA-binding</keyword>
<feature type="domain" description="HTH marR-type" evidence="4">
    <location>
        <begin position="20"/>
        <end position="152"/>
    </location>
</feature>
<dbReference type="InterPro" id="IPR000835">
    <property type="entry name" value="HTH_MarR-typ"/>
</dbReference>
<dbReference type="PRINTS" id="PR00598">
    <property type="entry name" value="HTHMARR"/>
</dbReference>
<keyword evidence="3" id="KW-0804">Transcription</keyword>
<dbReference type="PANTHER" id="PTHR42756:SF1">
    <property type="entry name" value="TRANSCRIPTIONAL REPRESSOR OF EMRAB OPERON"/>
    <property type="match status" value="1"/>
</dbReference>
<evidence type="ECO:0000256" key="1">
    <source>
        <dbReference type="ARBA" id="ARBA00023015"/>
    </source>
</evidence>
<accession>A0ABV8F8P3</accession>
<evidence type="ECO:0000313" key="6">
    <source>
        <dbReference type="Proteomes" id="UP001595698"/>
    </source>
</evidence>
<dbReference type="RefSeq" id="WP_352015559.1">
    <property type="nucleotide sequence ID" value="NZ_JBHSBC010000032.1"/>
</dbReference>
<organism evidence="5 6">
    <name type="scientific">Streptosporangium jomthongense</name>
    <dbReference type="NCBI Taxonomy" id="1193683"/>
    <lineage>
        <taxon>Bacteria</taxon>
        <taxon>Bacillati</taxon>
        <taxon>Actinomycetota</taxon>
        <taxon>Actinomycetes</taxon>
        <taxon>Streptosporangiales</taxon>
        <taxon>Streptosporangiaceae</taxon>
        <taxon>Streptosporangium</taxon>
    </lineage>
</organism>
<keyword evidence="1" id="KW-0805">Transcription regulation</keyword>
<dbReference type="SUPFAM" id="SSF46785">
    <property type="entry name" value="Winged helix' DNA-binding domain"/>
    <property type="match status" value="1"/>
</dbReference>
<name>A0ABV8F8P3_9ACTN</name>
<evidence type="ECO:0000313" key="5">
    <source>
        <dbReference type="EMBL" id="MFC3984296.1"/>
    </source>
</evidence>
<reference evidence="6" key="1">
    <citation type="journal article" date="2019" name="Int. J. Syst. Evol. Microbiol.">
        <title>The Global Catalogue of Microorganisms (GCM) 10K type strain sequencing project: providing services to taxonomists for standard genome sequencing and annotation.</title>
        <authorList>
            <consortium name="The Broad Institute Genomics Platform"/>
            <consortium name="The Broad Institute Genome Sequencing Center for Infectious Disease"/>
            <person name="Wu L."/>
            <person name="Ma J."/>
        </authorList>
    </citation>
    <scope>NUCLEOTIDE SEQUENCE [LARGE SCALE GENOMIC DNA]</scope>
    <source>
        <strain evidence="6">TBRC 7912</strain>
    </source>
</reference>
<gene>
    <name evidence="5" type="ORF">ACFOYY_29455</name>
</gene>
<dbReference type="Gene3D" id="1.10.10.10">
    <property type="entry name" value="Winged helix-like DNA-binding domain superfamily/Winged helix DNA-binding domain"/>
    <property type="match status" value="1"/>
</dbReference>
<sequence>MTLPRLDEEPAGVEAWEESPDSLNCLMIQAARGHRTLMAGLLAELDLYPGQERTLTLLWEYGPQPQNVLARLIGIDMSTMTKTLQRLERSGFVSRAPSPANRRVSIVSSTPKGDALRPEVERVLAEVHRRMTGGLSPEQAGELTLLLKVVRNNLCGEEACDTSPCLPGDTMC</sequence>
<dbReference type="PANTHER" id="PTHR42756">
    <property type="entry name" value="TRANSCRIPTIONAL REGULATOR, MARR"/>
    <property type="match status" value="1"/>
</dbReference>
<evidence type="ECO:0000259" key="4">
    <source>
        <dbReference type="PROSITE" id="PS50995"/>
    </source>
</evidence>
<dbReference type="SMART" id="SM00347">
    <property type="entry name" value="HTH_MARR"/>
    <property type="match status" value="1"/>
</dbReference>
<dbReference type="InterPro" id="IPR036388">
    <property type="entry name" value="WH-like_DNA-bd_sf"/>
</dbReference>
<keyword evidence="6" id="KW-1185">Reference proteome</keyword>
<protein>
    <submittedName>
        <fullName evidence="5">MarR family winged helix-turn-helix transcriptional regulator</fullName>
    </submittedName>
</protein>
<evidence type="ECO:0000256" key="3">
    <source>
        <dbReference type="ARBA" id="ARBA00023163"/>
    </source>
</evidence>